<organism evidence="1 2">
    <name type="scientific">Panagrolaimus sp. ES5</name>
    <dbReference type="NCBI Taxonomy" id="591445"/>
    <lineage>
        <taxon>Eukaryota</taxon>
        <taxon>Metazoa</taxon>
        <taxon>Ecdysozoa</taxon>
        <taxon>Nematoda</taxon>
        <taxon>Chromadorea</taxon>
        <taxon>Rhabditida</taxon>
        <taxon>Tylenchina</taxon>
        <taxon>Panagrolaimomorpha</taxon>
        <taxon>Panagrolaimoidea</taxon>
        <taxon>Panagrolaimidae</taxon>
        <taxon>Panagrolaimus</taxon>
    </lineage>
</organism>
<evidence type="ECO:0000313" key="1">
    <source>
        <dbReference type="Proteomes" id="UP000887579"/>
    </source>
</evidence>
<sequence>MHKKKPTAASPVLDTTKSLMLPTICLPAPSNPTEEKDTHSFYGLPKDVFTVKGKPKEMKSKNVKKSPASSPAIIPASKDAKKKSSNNNGSTVTK</sequence>
<protein>
    <submittedName>
        <fullName evidence="2">Uncharacterized protein</fullName>
    </submittedName>
</protein>
<proteinExistence type="predicted"/>
<dbReference type="Proteomes" id="UP000887579">
    <property type="component" value="Unplaced"/>
</dbReference>
<accession>A0AC34FT08</accession>
<dbReference type="WBParaSite" id="ES5_v2.g20459.t1">
    <property type="protein sequence ID" value="ES5_v2.g20459.t1"/>
    <property type="gene ID" value="ES5_v2.g20459"/>
</dbReference>
<evidence type="ECO:0000313" key="2">
    <source>
        <dbReference type="WBParaSite" id="ES5_v2.g20459.t1"/>
    </source>
</evidence>
<reference evidence="2" key="1">
    <citation type="submission" date="2022-11" db="UniProtKB">
        <authorList>
            <consortium name="WormBaseParasite"/>
        </authorList>
    </citation>
    <scope>IDENTIFICATION</scope>
</reference>
<name>A0AC34FT08_9BILA</name>